<proteinExistence type="inferred from homology"/>
<evidence type="ECO:0000256" key="13">
    <source>
        <dbReference type="ARBA" id="ARBA00044502"/>
    </source>
</evidence>
<evidence type="ECO:0000256" key="1">
    <source>
        <dbReference type="ARBA" id="ARBA00001973"/>
    </source>
</evidence>
<keyword evidence="7" id="KW-0560">Oxidoreductase</keyword>
<evidence type="ECO:0000259" key="17">
    <source>
        <dbReference type="Pfam" id="PF03443"/>
    </source>
</evidence>
<evidence type="ECO:0000256" key="3">
    <source>
        <dbReference type="ARBA" id="ARBA00022525"/>
    </source>
</evidence>
<evidence type="ECO:0000256" key="4">
    <source>
        <dbReference type="ARBA" id="ARBA00022723"/>
    </source>
</evidence>
<reference evidence="18" key="2">
    <citation type="submission" date="2023-05" db="EMBL/GenBank/DDBJ databases">
        <authorList>
            <consortium name="Lawrence Berkeley National Laboratory"/>
            <person name="Steindorff A."/>
            <person name="Hensen N."/>
            <person name="Bonometti L."/>
            <person name="Westerberg I."/>
            <person name="Brannstrom I.O."/>
            <person name="Guillou S."/>
            <person name="Cros-Aarteil S."/>
            <person name="Calhoun S."/>
            <person name="Haridas S."/>
            <person name="Kuo A."/>
            <person name="Mondo S."/>
            <person name="Pangilinan J."/>
            <person name="Riley R."/>
            <person name="Labutti K."/>
            <person name="Andreopoulos B."/>
            <person name="Lipzen A."/>
            <person name="Chen C."/>
            <person name="Yanf M."/>
            <person name="Daum C."/>
            <person name="Ng V."/>
            <person name="Clum A."/>
            <person name="Ohm R."/>
            <person name="Martin F."/>
            <person name="Silar P."/>
            <person name="Natvig D."/>
            <person name="Lalanne C."/>
            <person name="Gautier V."/>
            <person name="Ament-Velasquez S.L."/>
            <person name="Kruys A."/>
            <person name="Hutchinson M.I."/>
            <person name="Powell A.J."/>
            <person name="Barry K."/>
            <person name="Miller A.N."/>
            <person name="Grigoriev I.V."/>
            <person name="Debuchy R."/>
            <person name="Gladieux P."/>
            <person name="Thoren M.H."/>
            <person name="Johannesson H."/>
        </authorList>
    </citation>
    <scope>NUCLEOTIDE SEQUENCE</scope>
    <source>
        <strain evidence="18">PSN243</strain>
    </source>
</reference>
<evidence type="ECO:0000313" key="19">
    <source>
        <dbReference type="Proteomes" id="UP001321760"/>
    </source>
</evidence>
<dbReference type="EMBL" id="MU865916">
    <property type="protein sequence ID" value="KAK4454742.1"/>
    <property type="molecule type" value="Genomic_DNA"/>
</dbReference>
<evidence type="ECO:0000313" key="18">
    <source>
        <dbReference type="EMBL" id="KAK4454742.1"/>
    </source>
</evidence>
<dbReference type="GO" id="GO:0005576">
    <property type="term" value="C:extracellular region"/>
    <property type="evidence" value="ECO:0007669"/>
    <property type="project" value="UniProtKB-SubCell"/>
</dbReference>
<dbReference type="Pfam" id="PF03443">
    <property type="entry name" value="AA9"/>
    <property type="match status" value="1"/>
</dbReference>
<dbReference type="Gene3D" id="2.70.50.70">
    <property type="match status" value="1"/>
</dbReference>
<evidence type="ECO:0000256" key="9">
    <source>
        <dbReference type="ARBA" id="ARBA00023033"/>
    </source>
</evidence>
<keyword evidence="5 16" id="KW-0732">Signal</keyword>
<sequence length="240" mass="26222">MAFRLLTGALALTPLVAGHGAVTSYIIGDTHYPGYDAFAAGPKPDTIQFPWETYNPIFDVTDPKMRCNGGSSAKLSAPVRAGENITAVWKQYTHQQGPVMVWMFKCSGGFSSCDGEGRGWFKIDQMGMWGTVMRSNNWATAIVNQKLEWSSVVPKNLAPGNYLVRHELLSLHQKAKAQFYPECAQVAVSGEGTEVPPEQFLYSIPTYAPQSDPGIAVDIFTTKETTYTPPGGPIWAGFSF</sequence>
<keyword evidence="10" id="KW-1015">Disulfide bond</keyword>
<keyword evidence="6" id="KW-0136">Cellulose degradation</keyword>
<protein>
    <recommendedName>
        <fullName evidence="15">lytic cellulose monooxygenase (C4-dehydrogenating)</fullName>
        <ecNumber evidence="15">1.14.99.56</ecNumber>
    </recommendedName>
</protein>
<keyword evidence="9" id="KW-0503">Monooxygenase</keyword>
<dbReference type="AlphaFoldDB" id="A0AAV9H2C7"/>
<dbReference type="PANTHER" id="PTHR33353:SF19">
    <property type="entry name" value="GLYCOSYLHYDROLASE FAMILY 61-8 PROTEIN"/>
    <property type="match status" value="1"/>
</dbReference>
<comment type="similarity">
    <text evidence="13">Belongs to the polysaccharide monooxygenase AA9 family.</text>
</comment>
<comment type="subcellular location">
    <subcellularLocation>
        <location evidence="2">Secreted</location>
    </subcellularLocation>
</comment>
<dbReference type="EC" id="1.14.99.56" evidence="15"/>
<comment type="cofactor">
    <cofactor evidence="1">
        <name>Cu(2+)</name>
        <dbReference type="ChEBI" id="CHEBI:29036"/>
    </cofactor>
</comment>
<dbReference type="PANTHER" id="PTHR33353">
    <property type="entry name" value="PUTATIVE (AFU_ORTHOLOGUE AFUA_1G12560)-RELATED"/>
    <property type="match status" value="1"/>
</dbReference>
<dbReference type="InterPro" id="IPR005103">
    <property type="entry name" value="AA9_LPMO"/>
</dbReference>
<keyword evidence="18" id="KW-0378">Hydrolase</keyword>
<feature type="signal peptide" evidence="16">
    <location>
        <begin position="1"/>
        <end position="18"/>
    </location>
</feature>
<evidence type="ECO:0000256" key="7">
    <source>
        <dbReference type="ARBA" id="ARBA00023002"/>
    </source>
</evidence>
<comment type="caution">
    <text evidence="18">The sequence shown here is derived from an EMBL/GenBank/DDBJ whole genome shotgun (WGS) entry which is preliminary data.</text>
</comment>
<dbReference type="GO" id="GO:0046872">
    <property type="term" value="F:metal ion binding"/>
    <property type="evidence" value="ECO:0007669"/>
    <property type="project" value="UniProtKB-KW"/>
</dbReference>
<feature type="domain" description="Auxiliary Activity family 9 catalytic" evidence="17">
    <location>
        <begin position="19"/>
        <end position="227"/>
    </location>
</feature>
<keyword evidence="8" id="KW-0186">Copper</keyword>
<dbReference type="InterPro" id="IPR049892">
    <property type="entry name" value="AA9"/>
</dbReference>
<name>A0AAV9H2C7_9PEZI</name>
<keyword evidence="12" id="KW-0624">Polysaccharide degradation</keyword>
<evidence type="ECO:0000256" key="15">
    <source>
        <dbReference type="ARBA" id="ARBA00047174"/>
    </source>
</evidence>
<reference evidence="18" key="1">
    <citation type="journal article" date="2023" name="Mol. Phylogenet. Evol.">
        <title>Genome-scale phylogeny and comparative genomics of the fungal order Sordariales.</title>
        <authorList>
            <person name="Hensen N."/>
            <person name="Bonometti L."/>
            <person name="Westerberg I."/>
            <person name="Brannstrom I.O."/>
            <person name="Guillou S."/>
            <person name="Cros-Aarteil S."/>
            <person name="Calhoun S."/>
            <person name="Haridas S."/>
            <person name="Kuo A."/>
            <person name="Mondo S."/>
            <person name="Pangilinan J."/>
            <person name="Riley R."/>
            <person name="LaButti K."/>
            <person name="Andreopoulos B."/>
            <person name="Lipzen A."/>
            <person name="Chen C."/>
            <person name="Yan M."/>
            <person name="Daum C."/>
            <person name="Ng V."/>
            <person name="Clum A."/>
            <person name="Steindorff A."/>
            <person name="Ohm R.A."/>
            <person name="Martin F."/>
            <person name="Silar P."/>
            <person name="Natvig D.O."/>
            <person name="Lalanne C."/>
            <person name="Gautier V."/>
            <person name="Ament-Velasquez S.L."/>
            <person name="Kruys A."/>
            <person name="Hutchinson M.I."/>
            <person name="Powell A.J."/>
            <person name="Barry K."/>
            <person name="Miller A.N."/>
            <person name="Grigoriev I.V."/>
            <person name="Debuchy R."/>
            <person name="Gladieux P."/>
            <person name="Hiltunen Thoren M."/>
            <person name="Johannesson H."/>
        </authorList>
    </citation>
    <scope>NUCLEOTIDE SEQUENCE</scope>
    <source>
        <strain evidence="18">PSN243</strain>
    </source>
</reference>
<evidence type="ECO:0000256" key="11">
    <source>
        <dbReference type="ARBA" id="ARBA00023277"/>
    </source>
</evidence>
<gene>
    <name evidence="18" type="ORF">QBC34DRAFT_140120</name>
</gene>
<dbReference type="CDD" id="cd21175">
    <property type="entry name" value="LPMO_AA9"/>
    <property type="match status" value="1"/>
</dbReference>
<keyword evidence="19" id="KW-1185">Reference proteome</keyword>
<organism evidence="18 19">
    <name type="scientific">Podospora aff. communis PSN243</name>
    <dbReference type="NCBI Taxonomy" id="3040156"/>
    <lineage>
        <taxon>Eukaryota</taxon>
        <taxon>Fungi</taxon>
        <taxon>Dikarya</taxon>
        <taxon>Ascomycota</taxon>
        <taxon>Pezizomycotina</taxon>
        <taxon>Sordariomycetes</taxon>
        <taxon>Sordariomycetidae</taxon>
        <taxon>Sordariales</taxon>
        <taxon>Podosporaceae</taxon>
        <taxon>Podospora</taxon>
    </lineage>
</organism>
<evidence type="ECO:0000256" key="2">
    <source>
        <dbReference type="ARBA" id="ARBA00004613"/>
    </source>
</evidence>
<accession>A0AAV9H2C7</accession>
<evidence type="ECO:0000256" key="12">
    <source>
        <dbReference type="ARBA" id="ARBA00023326"/>
    </source>
</evidence>
<evidence type="ECO:0000256" key="10">
    <source>
        <dbReference type="ARBA" id="ARBA00023157"/>
    </source>
</evidence>
<dbReference type="GO" id="GO:0030245">
    <property type="term" value="P:cellulose catabolic process"/>
    <property type="evidence" value="ECO:0007669"/>
    <property type="project" value="UniProtKB-KW"/>
</dbReference>
<evidence type="ECO:0000256" key="5">
    <source>
        <dbReference type="ARBA" id="ARBA00022729"/>
    </source>
</evidence>
<evidence type="ECO:0000256" key="16">
    <source>
        <dbReference type="SAM" id="SignalP"/>
    </source>
</evidence>
<evidence type="ECO:0000256" key="14">
    <source>
        <dbReference type="ARBA" id="ARBA00045077"/>
    </source>
</evidence>
<comment type="catalytic activity">
    <reaction evidence="14">
        <text>[(1-&gt;4)-beta-D-glucosyl]n+m + reduced acceptor + O2 = 4-dehydro-beta-D-glucosyl-[(1-&gt;4)-beta-D-glucosyl]n-1 + [(1-&gt;4)-beta-D-glucosyl]m + acceptor + H2O.</text>
        <dbReference type="EC" id="1.14.99.56"/>
    </reaction>
</comment>
<dbReference type="GO" id="GO:0004497">
    <property type="term" value="F:monooxygenase activity"/>
    <property type="evidence" value="ECO:0007669"/>
    <property type="project" value="UniProtKB-KW"/>
</dbReference>
<keyword evidence="3" id="KW-0964">Secreted</keyword>
<keyword evidence="4" id="KW-0479">Metal-binding</keyword>
<feature type="chain" id="PRO_5043698530" description="lytic cellulose monooxygenase (C4-dehydrogenating)" evidence="16">
    <location>
        <begin position="19"/>
        <end position="240"/>
    </location>
</feature>
<evidence type="ECO:0000256" key="8">
    <source>
        <dbReference type="ARBA" id="ARBA00023008"/>
    </source>
</evidence>
<evidence type="ECO:0000256" key="6">
    <source>
        <dbReference type="ARBA" id="ARBA00023001"/>
    </source>
</evidence>
<dbReference type="Proteomes" id="UP001321760">
    <property type="component" value="Unassembled WGS sequence"/>
</dbReference>
<dbReference type="GO" id="GO:0016787">
    <property type="term" value="F:hydrolase activity"/>
    <property type="evidence" value="ECO:0007669"/>
    <property type="project" value="UniProtKB-KW"/>
</dbReference>
<keyword evidence="11" id="KW-0119">Carbohydrate metabolism</keyword>